<dbReference type="PANTHER" id="PTHR48449">
    <property type="entry name" value="DUF1985 DOMAIN-CONTAINING PROTEIN"/>
    <property type="match status" value="1"/>
</dbReference>
<dbReference type="Proteomes" id="UP000796880">
    <property type="component" value="Unassembled WGS sequence"/>
</dbReference>
<dbReference type="AlphaFoldDB" id="A0A8K0DUK1"/>
<dbReference type="InterPro" id="IPR015410">
    <property type="entry name" value="DUF1985"/>
</dbReference>
<evidence type="ECO:0000259" key="1">
    <source>
        <dbReference type="Pfam" id="PF09331"/>
    </source>
</evidence>
<accession>A0A8K0DUK1</accession>
<comment type="caution">
    <text evidence="2">The sequence shown here is derived from an EMBL/GenBank/DDBJ whole genome shotgun (WGS) entry which is preliminary data.</text>
</comment>
<dbReference type="EMBL" id="VOIH02000010">
    <property type="protein sequence ID" value="KAF3434508.1"/>
    <property type="molecule type" value="Genomic_DNA"/>
</dbReference>
<feature type="domain" description="DUF1985" evidence="1">
    <location>
        <begin position="58"/>
        <end position="153"/>
    </location>
</feature>
<reference evidence="2" key="1">
    <citation type="submission" date="2020-03" db="EMBL/GenBank/DDBJ databases">
        <title>A high-quality chromosome-level genome assembly of a woody plant with both climbing and erect habits, Rhamnella rubrinervis.</title>
        <authorList>
            <person name="Lu Z."/>
            <person name="Yang Y."/>
            <person name="Zhu X."/>
            <person name="Sun Y."/>
        </authorList>
    </citation>
    <scope>NUCLEOTIDE SEQUENCE</scope>
    <source>
        <strain evidence="2">BYM</strain>
        <tissue evidence="2">Leaf</tissue>
    </source>
</reference>
<organism evidence="2 3">
    <name type="scientific">Rhamnella rubrinervis</name>
    <dbReference type="NCBI Taxonomy" id="2594499"/>
    <lineage>
        <taxon>Eukaryota</taxon>
        <taxon>Viridiplantae</taxon>
        <taxon>Streptophyta</taxon>
        <taxon>Embryophyta</taxon>
        <taxon>Tracheophyta</taxon>
        <taxon>Spermatophyta</taxon>
        <taxon>Magnoliopsida</taxon>
        <taxon>eudicotyledons</taxon>
        <taxon>Gunneridae</taxon>
        <taxon>Pentapetalae</taxon>
        <taxon>rosids</taxon>
        <taxon>fabids</taxon>
        <taxon>Rosales</taxon>
        <taxon>Rhamnaceae</taxon>
        <taxon>rhamnoid group</taxon>
        <taxon>Rhamneae</taxon>
        <taxon>Rhamnella</taxon>
    </lineage>
</organism>
<dbReference type="PANTHER" id="PTHR48449:SF1">
    <property type="entry name" value="DUF1985 DOMAIN-CONTAINING PROTEIN"/>
    <property type="match status" value="1"/>
</dbReference>
<name>A0A8K0DUK1_9ROSA</name>
<keyword evidence="3" id="KW-1185">Reference proteome</keyword>
<dbReference type="Pfam" id="PF09331">
    <property type="entry name" value="DUF1985"/>
    <property type="match status" value="1"/>
</dbReference>
<gene>
    <name evidence="2" type="ORF">FNV43_RR21593</name>
</gene>
<sequence>MRCGVRGKMAEAKSLMYPNALANIENCRICVTCRSSLITCIKDILEKFLEDPDKLSRFKRRQLKKFENSCFGTHYLRMQEIILSVSIVHNMLRSKLEDKDDMVRLALIYFLECGLLGKEIQASIDIQHLSMVEDLEYFNEYAWGLESYNATISFMHGVLALHDGGLNESATYSLNGFPQAFQVWGYETIPLMGELYATKEYHWPNTYENMLMNEEGEICDEETNVMQNDSEVQFISPSKVIQQEPRIKKRAGKLKSPFVVSTVTRETLNNILPPPMDFDPKRAFPDDISMKFFDYLTSEMDKVIDYSICKVNKEFFQDLVQGEWLNDKYRLRRIHAKGYEVFACKTGIQL</sequence>
<proteinExistence type="predicted"/>
<dbReference type="OrthoDB" id="1194650at2759"/>
<evidence type="ECO:0000313" key="3">
    <source>
        <dbReference type="Proteomes" id="UP000796880"/>
    </source>
</evidence>
<protein>
    <recommendedName>
        <fullName evidence="1">DUF1985 domain-containing protein</fullName>
    </recommendedName>
</protein>
<evidence type="ECO:0000313" key="2">
    <source>
        <dbReference type="EMBL" id="KAF3434508.1"/>
    </source>
</evidence>